<evidence type="ECO:0000313" key="26">
    <source>
        <dbReference type="Proteomes" id="UP000435304"/>
    </source>
</evidence>
<dbReference type="PANTHER" id="PTHR42705:SF2">
    <property type="entry name" value="BIFUNCTIONAL NON-HOMOLOGOUS END JOINING PROTEIN LIGD"/>
    <property type="match status" value="1"/>
</dbReference>
<dbReference type="InterPro" id="IPR012309">
    <property type="entry name" value="DNA_ligase_ATP-dep_C"/>
</dbReference>
<dbReference type="InterPro" id="IPR012340">
    <property type="entry name" value="NA-bd_OB-fold"/>
</dbReference>
<keyword evidence="4" id="KW-0808">Transferase</keyword>
<keyword evidence="8" id="KW-0547">Nucleotide-binding</keyword>
<dbReference type="InterPro" id="IPR052171">
    <property type="entry name" value="NHEJ_LigD"/>
</dbReference>
<evidence type="ECO:0000256" key="7">
    <source>
        <dbReference type="ARBA" id="ARBA00022723"/>
    </source>
</evidence>
<keyword evidence="16" id="KW-0234">DNA repair</keyword>
<evidence type="ECO:0000256" key="4">
    <source>
        <dbReference type="ARBA" id="ARBA00022679"/>
    </source>
</evidence>
<dbReference type="CDD" id="cd07971">
    <property type="entry name" value="OBF_DNA_ligase_LigD"/>
    <property type="match status" value="1"/>
</dbReference>
<dbReference type="CDD" id="cd04863">
    <property type="entry name" value="MtLigD_Pol_like"/>
    <property type="match status" value="1"/>
</dbReference>
<evidence type="ECO:0000256" key="2">
    <source>
        <dbReference type="ARBA" id="ARBA00012727"/>
    </source>
</evidence>
<keyword evidence="17" id="KW-0464">Manganese</keyword>
<evidence type="ECO:0000256" key="14">
    <source>
        <dbReference type="ARBA" id="ARBA00023125"/>
    </source>
</evidence>
<dbReference type="GO" id="GO:0046872">
    <property type="term" value="F:metal ion binding"/>
    <property type="evidence" value="ECO:0007669"/>
    <property type="project" value="UniProtKB-KW"/>
</dbReference>
<comment type="catalytic activity">
    <reaction evidence="20">
        <text>ATP + (deoxyribonucleotide)n-3'-hydroxyl + 5'-phospho-(deoxyribonucleotide)m = (deoxyribonucleotide)n+m + AMP + diphosphate.</text>
        <dbReference type="EC" id="6.5.1.1"/>
    </reaction>
</comment>
<dbReference type="Proteomes" id="UP000435304">
    <property type="component" value="Unassembled WGS sequence"/>
</dbReference>
<evidence type="ECO:0000313" key="25">
    <source>
        <dbReference type="EMBL" id="MVA76195.1"/>
    </source>
</evidence>
<dbReference type="SUPFAM" id="SSF56091">
    <property type="entry name" value="DNA ligase/mRNA capping enzyme, catalytic domain"/>
    <property type="match status" value="1"/>
</dbReference>
<evidence type="ECO:0000256" key="16">
    <source>
        <dbReference type="ARBA" id="ARBA00023204"/>
    </source>
</evidence>
<evidence type="ECO:0000256" key="23">
    <source>
        <dbReference type="SAM" id="MobiDB-lite"/>
    </source>
</evidence>
<keyword evidence="3 25" id="KW-0436">Ligase</keyword>
<dbReference type="GO" id="GO:0006281">
    <property type="term" value="P:DNA repair"/>
    <property type="evidence" value="ECO:0007669"/>
    <property type="project" value="UniProtKB-KW"/>
</dbReference>
<dbReference type="InterPro" id="IPR014146">
    <property type="entry name" value="LigD_ligase_dom"/>
</dbReference>
<evidence type="ECO:0000256" key="1">
    <source>
        <dbReference type="ARBA" id="ARBA00001936"/>
    </source>
</evidence>
<keyword evidence="15" id="KW-0233">DNA recombination</keyword>
<dbReference type="Gene3D" id="3.30.470.30">
    <property type="entry name" value="DNA ligase/mRNA capping enzyme"/>
    <property type="match status" value="1"/>
</dbReference>
<feature type="region of interest" description="Disordered" evidence="23">
    <location>
        <begin position="652"/>
        <end position="672"/>
    </location>
</feature>
<gene>
    <name evidence="25" type="ORF">GC722_09185</name>
</gene>
<comment type="cofactor">
    <cofactor evidence="1">
        <name>Mn(2+)</name>
        <dbReference type="ChEBI" id="CHEBI:29035"/>
    </cofactor>
</comment>
<dbReference type="GO" id="GO:0003887">
    <property type="term" value="F:DNA-directed DNA polymerase activity"/>
    <property type="evidence" value="ECO:0007669"/>
    <property type="project" value="UniProtKB-KW"/>
</dbReference>
<evidence type="ECO:0000256" key="22">
    <source>
        <dbReference type="ARBA" id="ARBA00049990"/>
    </source>
</evidence>
<comment type="caution">
    <text evidence="25">The sequence shown here is derived from an EMBL/GenBank/DDBJ whole genome shotgun (WGS) entry which is preliminary data.</text>
</comment>
<dbReference type="PANTHER" id="PTHR42705">
    <property type="entry name" value="BIFUNCTIONAL NON-HOMOLOGOUS END JOINING PROTEIN LIGD"/>
    <property type="match status" value="1"/>
</dbReference>
<evidence type="ECO:0000256" key="12">
    <source>
        <dbReference type="ARBA" id="ARBA00022840"/>
    </source>
</evidence>
<dbReference type="GO" id="GO:0003677">
    <property type="term" value="F:DNA binding"/>
    <property type="evidence" value="ECO:0007669"/>
    <property type="project" value="UniProtKB-KW"/>
</dbReference>
<feature type="region of interest" description="Disordered" evidence="23">
    <location>
        <begin position="295"/>
        <end position="365"/>
    </location>
</feature>
<dbReference type="NCBIfam" id="TIGR02778">
    <property type="entry name" value="ligD_pol"/>
    <property type="match status" value="1"/>
</dbReference>
<dbReference type="CDD" id="cd07906">
    <property type="entry name" value="Adenylation_DNA_ligase_LigD_LigC"/>
    <property type="match status" value="1"/>
</dbReference>
<name>A0A6A9UX21_9ACTN</name>
<evidence type="ECO:0000256" key="10">
    <source>
        <dbReference type="ARBA" id="ARBA00022801"/>
    </source>
</evidence>
<dbReference type="InterPro" id="IPR033649">
    <property type="entry name" value="MtLigD_Pol-like"/>
</dbReference>
<comment type="similarity">
    <text evidence="22">In the N-terminal section; belongs to the LigD polymerase family.</text>
</comment>
<dbReference type="Gene3D" id="3.30.1490.70">
    <property type="match status" value="1"/>
</dbReference>
<feature type="domain" description="ATP-dependent DNA ligase family profile" evidence="24">
    <location>
        <begin position="452"/>
        <end position="578"/>
    </location>
</feature>
<evidence type="ECO:0000256" key="20">
    <source>
        <dbReference type="ARBA" id="ARBA00034003"/>
    </source>
</evidence>
<dbReference type="GO" id="GO:0004527">
    <property type="term" value="F:exonuclease activity"/>
    <property type="evidence" value="ECO:0007669"/>
    <property type="project" value="UniProtKB-KW"/>
</dbReference>
<accession>A0A6A9UX21</accession>
<dbReference type="Pfam" id="PF01068">
    <property type="entry name" value="DNA_ligase_A_M"/>
    <property type="match status" value="1"/>
</dbReference>
<dbReference type="RefSeq" id="WP_156609602.1">
    <property type="nucleotide sequence ID" value="NZ_WPCU01000005.1"/>
</dbReference>
<dbReference type="Pfam" id="PF04679">
    <property type="entry name" value="DNA_ligase_A_C"/>
    <property type="match status" value="1"/>
</dbReference>
<keyword evidence="7" id="KW-0479">Metal-binding</keyword>
<keyword evidence="14" id="KW-0238">DNA-binding</keyword>
<evidence type="ECO:0000256" key="11">
    <source>
        <dbReference type="ARBA" id="ARBA00022839"/>
    </source>
</evidence>
<reference evidence="25 26" key="1">
    <citation type="submission" date="2019-12" db="EMBL/GenBank/DDBJ databases">
        <title>Auraticoccus cholistani sp. nov., an actinomycete isolated from soil of Cholistan desert.</title>
        <authorList>
            <person name="Cheema M.T."/>
        </authorList>
    </citation>
    <scope>NUCLEOTIDE SEQUENCE [LARGE SCALE GENOMIC DNA]</scope>
    <source>
        <strain evidence="25 26">F435</strain>
    </source>
</reference>
<dbReference type="Gene3D" id="3.90.920.10">
    <property type="entry name" value="DNA primase, PRIM domain"/>
    <property type="match status" value="1"/>
</dbReference>
<dbReference type="Gene3D" id="2.40.50.140">
    <property type="entry name" value="Nucleic acid-binding proteins"/>
    <property type="match status" value="1"/>
</dbReference>
<sequence>MTARAQQVTVDGRTLRLTNLDKVLFAGSGTTKGEMLHYYAEIAPLLLPHVRDRPVTRKRWPEGAGRADGGREMVFFAKNLDSGTPDWVRRVRVEHSDRPVNYPVVEDAATLTWLAQLAAIELHVPQWRFDARGRPRNPDRLVLDLDPGPGVGLAECALVARSARELLAELDLVTVPVTSGSKGIHLYAALDGSRTSEQVSRWAREIAAALQQLHPDLVISVMRRSERAGKVFLDWSQNNAAKTTIAPYSLRGRGRPWVAAPRTWEELDDPALAQLELAEVLERARELGDPMAVLLDQEPPRRTGRTRAAASRREPAPPPAEPVAEPGGGGVDPTIQPEPAAGPLPEPVVPMLASSPGGRRDDFTSRGDWEFEMKWDGVRTVVHADAAGVRLTSRRGLPVTATYPEVAQALEPLRARRVVLDGEVVAIDELGRPSFGLLQQRMNLARAADVARVARTVPVQLVCFDLLALDGEPCLSLPYTERRERLEQLVAETSLDPRIQVPPTLGPDFAQAMEVSRAMGMEGLVAKQRGSRYFPGARSEQWLKIKNVRTQEVVVVGWKSGQGNRRGSLGSLVMAVPGPDGLRYAGRVGTGFSQAALAEATRLLEPLAVAECPLDDVPRADAAGVHWVRPELVGEVEYMDWTGPGRIRHPSWRGWRPDKAPEDVTVDEPAAG</sequence>
<evidence type="ECO:0000256" key="13">
    <source>
        <dbReference type="ARBA" id="ARBA00022932"/>
    </source>
</evidence>
<keyword evidence="10" id="KW-0378">Hydrolase</keyword>
<comment type="similarity">
    <text evidence="21">In the C-terminal section; belongs to the ATP-dependent DNA ligase family.</text>
</comment>
<evidence type="ECO:0000256" key="15">
    <source>
        <dbReference type="ARBA" id="ARBA00023172"/>
    </source>
</evidence>
<evidence type="ECO:0000256" key="8">
    <source>
        <dbReference type="ARBA" id="ARBA00022741"/>
    </source>
</evidence>
<keyword evidence="11" id="KW-0269">Exonuclease</keyword>
<evidence type="ECO:0000256" key="19">
    <source>
        <dbReference type="ARBA" id="ARBA00029943"/>
    </source>
</evidence>
<evidence type="ECO:0000256" key="9">
    <source>
        <dbReference type="ARBA" id="ARBA00022763"/>
    </source>
</evidence>
<dbReference type="InterPro" id="IPR012310">
    <property type="entry name" value="DNA_ligase_ATP-dep_cent"/>
</dbReference>
<protein>
    <recommendedName>
        <fullName evidence="2">DNA ligase (ATP)</fullName>
        <ecNumber evidence="2">6.5.1.1</ecNumber>
    </recommendedName>
    <alternativeName>
        <fullName evidence="19">NHEJ DNA polymerase</fullName>
    </alternativeName>
</protein>
<evidence type="ECO:0000256" key="18">
    <source>
        <dbReference type="ARBA" id="ARBA00023268"/>
    </source>
</evidence>
<organism evidence="25 26">
    <name type="scientific">Auraticoccus cholistanensis</name>
    <dbReference type="NCBI Taxonomy" id="2656650"/>
    <lineage>
        <taxon>Bacteria</taxon>
        <taxon>Bacillati</taxon>
        <taxon>Actinomycetota</taxon>
        <taxon>Actinomycetes</taxon>
        <taxon>Propionibacteriales</taxon>
        <taxon>Propionibacteriaceae</taxon>
        <taxon>Auraticoccus</taxon>
    </lineage>
</organism>
<dbReference type="SUPFAM" id="SSF50249">
    <property type="entry name" value="Nucleic acid-binding proteins"/>
    <property type="match status" value="1"/>
</dbReference>
<dbReference type="GO" id="GO:0005524">
    <property type="term" value="F:ATP binding"/>
    <property type="evidence" value="ECO:0007669"/>
    <property type="project" value="UniProtKB-KW"/>
</dbReference>
<evidence type="ECO:0000256" key="3">
    <source>
        <dbReference type="ARBA" id="ARBA00022598"/>
    </source>
</evidence>
<evidence type="ECO:0000259" key="24">
    <source>
        <dbReference type="PROSITE" id="PS50160"/>
    </source>
</evidence>
<dbReference type="EMBL" id="WPCU01000005">
    <property type="protein sequence ID" value="MVA76195.1"/>
    <property type="molecule type" value="Genomic_DNA"/>
</dbReference>
<evidence type="ECO:0000256" key="6">
    <source>
        <dbReference type="ARBA" id="ARBA00022722"/>
    </source>
</evidence>
<dbReference type="Pfam" id="PF21686">
    <property type="entry name" value="LigD_Prim-Pol"/>
    <property type="match status" value="1"/>
</dbReference>
<dbReference type="AlphaFoldDB" id="A0A6A9UX21"/>
<dbReference type="GO" id="GO:0006310">
    <property type="term" value="P:DNA recombination"/>
    <property type="evidence" value="ECO:0007669"/>
    <property type="project" value="UniProtKB-KW"/>
</dbReference>
<keyword evidence="6" id="KW-0540">Nuclease</keyword>
<dbReference type="PROSITE" id="PS50160">
    <property type="entry name" value="DNA_LIGASE_A3"/>
    <property type="match status" value="1"/>
</dbReference>
<keyword evidence="12" id="KW-0067">ATP-binding</keyword>
<keyword evidence="26" id="KW-1185">Reference proteome</keyword>
<keyword evidence="9" id="KW-0227">DNA damage</keyword>
<keyword evidence="18" id="KW-0511">Multifunctional enzyme</keyword>
<dbReference type="GO" id="GO:0003910">
    <property type="term" value="F:DNA ligase (ATP) activity"/>
    <property type="evidence" value="ECO:0007669"/>
    <property type="project" value="UniProtKB-EC"/>
</dbReference>
<keyword evidence="13" id="KW-0239">DNA-directed DNA polymerase</keyword>
<evidence type="ECO:0000256" key="21">
    <source>
        <dbReference type="ARBA" id="ARBA00049981"/>
    </source>
</evidence>
<evidence type="ECO:0000256" key="17">
    <source>
        <dbReference type="ARBA" id="ARBA00023211"/>
    </source>
</evidence>
<dbReference type="NCBIfam" id="TIGR02779">
    <property type="entry name" value="NHEJ_ligase_lig"/>
    <property type="match status" value="1"/>
</dbReference>
<dbReference type="InterPro" id="IPR014145">
    <property type="entry name" value="LigD_pol_dom"/>
</dbReference>
<keyword evidence="5" id="KW-0548">Nucleotidyltransferase</keyword>
<dbReference type="EC" id="6.5.1.1" evidence="2"/>
<evidence type="ECO:0000256" key="5">
    <source>
        <dbReference type="ARBA" id="ARBA00022695"/>
    </source>
</evidence>
<proteinExistence type="inferred from homology"/>